<dbReference type="PROSITE" id="PS50166">
    <property type="entry name" value="IMPORTIN_B_NT"/>
    <property type="match status" value="1"/>
</dbReference>
<dbReference type="SMART" id="SM00913">
    <property type="entry name" value="IBN_N"/>
    <property type="match status" value="1"/>
</dbReference>
<dbReference type="GO" id="GO:0005829">
    <property type="term" value="C:cytosol"/>
    <property type="evidence" value="ECO:0007669"/>
    <property type="project" value="TreeGrafter"/>
</dbReference>
<keyword evidence="16" id="KW-1185">Reference proteome</keyword>
<evidence type="ECO:0000256" key="8">
    <source>
        <dbReference type="ARBA" id="ARBA00022927"/>
    </source>
</evidence>
<gene>
    <name evidence="15" type="ORF">OFUS_LOCUS20666</name>
</gene>
<evidence type="ECO:0000259" key="14">
    <source>
        <dbReference type="PROSITE" id="PS50166"/>
    </source>
</evidence>
<dbReference type="SUPFAM" id="SSF48371">
    <property type="entry name" value="ARM repeat"/>
    <property type="match status" value="1"/>
</dbReference>
<dbReference type="PANTHER" id="PTHR10997:SF7">
    <property type="entry name" value="IMPORTIN-11"/>
    <property type="match status" value="1"/>
</dbReference>
<keyword evidence="9" id="KW-0007">Acetylation</keyword>
<keyword evidence="4" id="KW-0813">Transport</keyword>
<name>A0A8J1TW98_OWEFU</name>
<dbReference type="GO" id="GO:0006606">
    <property type="term" value="P:protein import into nucleus"/>
    <property type="evidence" value="ECO:0007669"/>
    <property type="project" value="TreeGrafter"/>
</dbReference>
<comment type="caution">
    <text evidence="15">The sequence shown here is derived from an EMBL/GenBank/DDBJ whole genome shotgun (WGS) entry which is preliminary data.</text>
</comment>
<dbReference type="GO" id="GO:0005635">
    <property type="term" value="C:nuclear envelope"/>
    <property type="evidence" value="ECO:0007669"/>
    <property type="project" value="TreeGrafter"/>
</dbReference>
<accession>A0A8J1TW98</accession>
<dbReference type="FunFam" id="1.25.10.10:FF:000116">
    <property type="entry name" value="importin-11 isoform X1"/>
    <property type="match status" value="1"/>
</dbReference>
<evidence type="ECO:0000256" key="3">
    <source>
        <dbReference type="ARBA" id="ARBA00007991"/>
    </source>
</evidence>
<evidence type="ECO:0000256" key="1">
    <source>
        <dbReference type="ARBA" id="ARBA00004123"/>
    </source>
</evidence>
<dbReference type="PANTHER" id="PTHR10997">
    <property type="entry name" value="IMPORTIN-7, 8, 11"/>
    <property type="match status" value="1"/>
</dbReference>
<evidence type="ECO:0000256" key="11">
    <source>
        <dbReference type="ARBA" id="ARBA00062902"/>
    </source>
</evidence>
<evidence type="ECO:0000256" key="4">
    <source>
        <dbReference type="ARBA" id="ARBA00022448"/>
    </source>
</evidence>
<keyword evidence="8" id="KW-0653">Protein transport</keyword>
<evidence type="ECO:0000256" key="5">
    <source>
        <dbReference type="ARBA" id="ARBA00022490"/>
    </source>
</evidence>
<dbReference type="InterPro" id="IPR058669">
    <property type="entry name" value="TPR_IPO7/11-like"/>
</dbReference>
<reference evidence="15" key="1">
    <citation type="submission" date="2022-03" db="EMBL/GenBank/DDBJ databases">
        <authorList>
            <person name="Martin C."/>
        </authorList>
    </citation>
    <scope>NUCLEOTIDE SEQUENCE</scope>
</reference>
<dbReference type="EMBL" id="CAIIXF020000010">
    <property type="protein sequence ID" value="CAH1796232.1"/>
    <property type="molecule type" value="Genomic_DNA"/>
</dbReference>
<dbReference type="Pfam" id="PF03810">
    <property type="entry name" value="IBN_N"/>
    <property type="match status" value="1"/>
</dbReference>
<organism evidence="15 16">
    <name type="scientific">Owenia fusiformis</name>
    <name type="common">Polychaete worm</name>
    <dbReference type="NCBI Taxonomy" id="6347"/>
    <lineage>
        <taxon>Eukaryota</taxon>
        <taxon>Metazoa</taxon>
        <taxon>Spiralia</taxon>
        <taxon>Lophotrochozoa</taxon>
        <taxon>Annelida</taxon>
        <taxon>Polychaeta</taxon>
        <taxon>Sedentaria</taxon>
        <taxon>Canalipalpata</taxon>
        <taxon>Sabellida</taxon>
        <taxon>Oweniida</taxon>
        <taxon>Oweniidae</taxon>
        <taxon>Owenia</taxon>
    </lineage>
</organism>
<comment type="subunit">
    <text evidence="11">Interacts with UBE2E3 and RPL12.</text>
</comment>
<proteinExistence type="inferred from homology"/>
<evidence type="ECO:0000256" key="12">
    <source>
        <dbReference type="ARBA" id="ARBA00072254"/>
    </source>
</evidence>
<dbReference type="InterPro" id="IPR016024">
    <property type="entry name" value="ARM-type_fold"/>
</dbReference>
<feature type="domain" description="Importin N-terminal" evidence="14">
    <location>
        <begin position="28"/>
        <end position="100"/>
    </location>
</feature>
<protein>
    <recommendedName>
        <fullName evidence="12">Importin-11</fullName>
    </recommendedName>
    <alternativeName>
        <fullName evidence="13">Ran-binding protein 11</fullName>
    </alternativeName>
</protein>
<evidence type="ECO:0000313" key="16">
    <source>
        <dbReference type="Proteomes" id="UP000749559"/>
    </source>
</evidence>
<evidence type="ECO:0000256" key="9">
    <source>
        <dbReference type="ARBA" id="ARBA00022990"/>
    </source>
</evidence>
<keyword evidence="7" id="KW-0677">Repeat</keyword>
<evidence type="ECO:0000256" key="6">
    <source>
        <dbReference type="ARBA" id="ARBA00022553"/>
    </source>
</evidence>
<comment type="similarity">
    <text evidence="3">Belongs to the importin beta family.</text>
</comment>
<keyword evidence="10" id="KW-0539">Nucleus</keyword>
<dbReference type="InterPro" id="IPR001494">
    <property type="entry name" value="Importin-beta_N"/>
</dbReference>
<evidence type="ECO:0000256" key="7">
    <source>
        <dbReference type="ARBA" id="ARBA00022737"/>
    </source>
</evidence>
<comment type="subcellular location">
    <subcellularLocation>
        <location evidence="2">Cytoplasm</location>
    </subcellularLocation>
    <subcellularLocation>
        <location evidence="1">Nucleus</location>
    </subcellularLocation>
</comment>
<dbReference type="OrthoDB" id="361693at2759"/>
<dbReference type="GO" id="GO:0031267">
    <property type="term" value="F:small GTPase binding"/>
    <property type="evidence" value="ECO:0007669"/>
    <property type="project" value="InterPro"/>
</dbReference>
<dbReference type="InterPro" id="IPR011989">
    <property type="entry name" value="ARM-like"/>
</dbReference>
<keyword evidence="6" id="KW-0597">Phosphoprotein</keyword>
<evidence type="ECO:0000256" key="2">
    <source>
        <dbReference type="ARBA" id="ARBA00004496"/>
    </source>
</evidence>
<sequence>MELQTAGPVVLETLIAACSQNAEEMHPAEQRLKQWETQPGFYTILVSVLSDHSLDVNVRWLAVLYFKNGIDRYWRKTAPGAIPETEKTSLRTQLISKFNEPVDQIAVQIAVLIGKIARLDCPRHWPELMPTLLEAVKCKDTFIQHRSMLTLYHTIKGLASKRLAMDRKVFEEFTTNVFGFILTLWNSQMEEFLHSVDNAETLEHKQLFVLMAHSHLTLKVARKLCVFGFKDTSKNEHLASFLNMVFKRLKTMLDIKFALFQISNELQPKREKMIILLSKVLLDVQETYSHAYIPWIRESLELTVQYNFGEQRGLVFDRFTVNCFNLIRAILRSDAYRPAKVISETENPKIIEAYKTKAEFFTYNTLAEICKRIVSQYFLLSSEDLNCWDTSPEEYISDEGGDSWKFSLRPCTENLFLSLIKEYRSSLTPVVLEIIRECHGPIDPDDVTAVLRKDAVYNCVGLASFDLYDDVDFDQWFNTSLIQELKIKHSNYRIIRRRVIWLIGQWVGVKMSPNLRPALYENILPLLADTEDMVVRIEAADTLKTCVDDFEFKVESFLPYLESMFGLLFGLLRQVEECETKMHVLNVMSFVIERVGVEVRPHSHALIQYLPLLWQESEDHNMLRCAILTTLVHLVQGLGTLSVSMYNFLLPVIRLSTDVHAPPHVYLLEDGLLLWLATLHTCPTITMELLQLYTNMPELLELGSDTLRVCLKVIEAYLLLAPNEFIKMYNNSLLNSLVNMLPEMRSEGQVMVLKLVELVFKLFPSEGPQLFSPILHGCLEGMLDGEEIPMVMAMHISLLARTLLQNSEYFWSFLEQFAKSSNNQSNVILESYLSVWVERLDNITQSGRRKLSGLAVASLLTFDLRPVIDKFPDLINICVEVLHDVCNKQEDEEYSDCLVIADDVLELPEDALDTEHDKRKRNISKRDPVHSVSIKDYLMSQLQMLQTVKGTAEFDRIMATVDTEILAQLKEFIH</sequence>
<dbReference type="Pfam" id="PF25758">
    <property type="entry name" value="TPR_IPO11"/>
    <property type="match status" value="1"/>
</dbReference>
<dbReference type="Gene3D" id="1.25.10.10">
    <property type="entry name" value="Leucine-rich Repeat Variant"/>
    <property type="match status" value="1"/>
</dbReference>
<keyword evidence="5" id="KW-0963">Cytoplasm</keyword>
<evidence type="ECO:0000313" key="15">
    <source>
        <dbReference type="EMBL" id="CAH1796232.1"/>
    </source>
</evidence>
<evidence type="ECO:0000256" key="10">
    <source>
        <dbReference type="ARBA" id="ARBA00023242"/>
    </source>
</evidence>
<evidence type="ECO:0000256" key="13">
    <source>
        <dbReference type="ARBA" id="ARBA00077811"/>
    </source>
</evidence>
<dbReference type="Proteomes" id="UP000749559">
    <property type="component" value="Unassembled WGS sequence"/>
</dbReference>
<dbReference type="AlphaFoldDB" id="A0A8J1TW98"/>